<name>A0AC60PRG9_IXOPE</name>
<gene>
    <name evidence="1" type="ORF">HPB47_000489</name>
</gene>
<reference evidence="1 2" key="1">
    <citation type="journal article" date="2020" name="Cell">
        <title>Large-Scale Comparative Analyses of Tick Genomes Elucidate Their Genetic Diversity and Vector Capacities.</title>
        <authorList>
            <consortium name="Tick Genome and Microbiome Consortium (TIGMIC)"/>
            <person name="Jia N."/>
            <person name="Wang J."/>
            <person name="Shi W."/>
            <person name="Du L."/>
            <person name="Sun Y."/>
            <person name="Zhan W."/>
            <person name="Jiang J.F."/>
            <person name="Wang Q."/>
            <person name="Zhang B."/>
            <person name="Ji P."/>
            <person name="Bell-Sakyi L."/>
            <person name="Cui X.M."/>
            <person name="Yuan T.T."/>
            <person name="Jiang B.G."/>
            <person name="Yang W.F."/>
            <person name="Lam T.T."/>
            <person name="Chang Q.C."/>
            <person name="Ding S.J."/>
            <person name="Wang X.J."/>
            <person name="Zhu J.G."/>
            <person name="Ruan X.D."/>
            <person name="Zhao L."/>
            <person name="Wei J.T."/>
            <person name="Ye R.Z."/>
            <person name="Que T.C."/>
            <person name="Du C.H."/>
            <person name="Zhou Y.H."/>
            <person name="Cheng J.X."/>
            <person name="Dai P.F."/>
            <person name="Guo W.B."/>
            <person name="Han X.H."/>
            <person name="Huang E.J."/>
            <person name="Li L.F."/>
            <person name="Wei W."/>
            <person name="Gao Y.C."/>
            <person name="Liu J.Z."/>
            <person name="Shao H.Z."/>
            <person name="Wang X."/>
            <person name="Wang C.C."/>
            <person name="Yang T.C."/>
            <person name="Huo Q.B."/>
            <person name="Li W."/>
            <person name="Chen H.Y."/>
            <person name="Chen S.E."/>
            <person name="Zhou L.G."/>
            <person name="Ni X.B."/>
            <person name="Tian J.H."/>
            <person name="Sheng Y."/>
            <person name="Liu T."/>
            <person name="Pan Y.S."/>
            <person name="Xia L.Y."/>
            <person name="Li J."/>
            <person name="Zhao F."/>
            <person name="Cao W.C."/>
        </authorList>
    </citation>
    <scope>NUCLEOTIDE SEQUENCE [LARGE SCALE GENOMIC DNA]</scope>
    <source>
        <strain evidence="1">Iper-2018</strain>
    </source>
</reference>
<evidence type="ECO:0000313" key="1">
    <source>
        <dbReference type="EMBL" id="KAG0423703.1"/>
    </source>
</evidence>
<keyword evidence="2" id="KW-1185">Reference proteome</keyword>
<organism evidence="1 2">
    <name type="scientific">Ixodes persulcatus</name>
    <name type="common">Taiga tick</name>
    <dbReference type="NCBI Taxonomy" id="34615"/>
    <lineage>
        <taxon>Eukaryota</taxon>
        <taxon>Metazoa</taxon>
        <taxon>Ecdysozoa</taxon>
        <taxon>Arthropoda</taxon>
        <taxon>Chelicerata</taxon>
        <taxon>Arachnida</taxon>
        <taxon>Acari</taxon>
        <taxon>Parasitiformes</taxon>
        <taxon>Ixodida</taxon>
        <taxon>Ixodoidea</taxon>
        <taxon>Ixodidae</taxon>
        <taxon>Ixodinae</taxon>
        <taxon>Ixodes</taxon>
    </lineage>
</organism>
<sequence length="146" mass="16580">MNNQLAQAEVLTKYHLLGDAAYPLRETLVTPFRDYGTLTNQQKSFNTKLSSTRRFRQLINLEFPTVRRMSTFIIACCVLHNLCIDAGDTEIRDAEVEELRRQELLRVDSRGSPKEDLPGVSLSDAALRVLGRIKRDRLVSSLFPTG</sequence>
<dbReference type="EMBL" id="JABSTQ010010062">
    <property type="protein sequence ID" value="KAG0423703.1"/>
    <property type="molecule type" value="Genomic_DNA"/>
</dbReference>
<dbReference type="Proteomes" id="UP000805193">
    <property type="component" value="Unassembled WGS sequence"/>
</dbReference>
<evidence type="ECO:0000313" key="2">
    <source>
        <dbReference type="Proteomes" id="UP000805193"/>
    </source>
</evidence>
<accession>A0AC60PRG9</accession>
<proteinExistence type="predicted"/>
<protein>
    <submittedName>
        <fullName evidence="1">Uncharacterized protein</fullName>
    </submittedName>
</protein>
<comment type="caution">
    <text evidence="1">The sequence shown here is derived from an EMBL/GenBank/DDBJ whole genome shotgun (WGS) entry which is preliminary data.</text>
</comment>